<dbReference type="EMBL" id="PVWO01000210">
    <property type="protein sequence ID" value="PSB55103.1"/>
    <property type="molecule type" value="Genomic_DNA"/>
</dbReference>
<keyword evidence="7" id="KW-0472">Membrane</keyword>
<reference evidence="9 10" key="1">
    <citation type="submission" date="2018-03" db="EMBL/GenBank/DDBJ databases">
        <title>The ancient ancestry and fast evolution of plastids.</title>
        <authorList>
            <person name="Moore K.R."/>
            <person name="Magnabosco C."/>
            <person name="Momper L."/>
            <person name="Gold D.A."/>
            <person name="Bosak T."/>
            <person name="Fournier G.P."/>
        </authorList>
    </citation>
    <scope>NUCLEOTIDE SEQUENCE [LARGE SCALE GENOMIC DNA]</scope>
    <source>
        <strain evidence="9 10">CCALA 037</strain>
    </source>
</reference>
<name>A0A2T1GCH1_9CYAN</name>
<dbReference type="Gene3D" id="3.40.190.10">
    <property type="entry name" value="Periplasmic binding protein-like II"/>
    <property type="match status" value="2"/>
</dbReference>
<evidence type="ECO:0000256" key="3">
    <source>
        <dbReference type="ARBA" id="ARBA00022475"/>
    </source>
</evidence>
<evidence type="ECO:0000313" key="10">
    <source>
        <dbReference type="Proteomes" id="UP000238937"/>
    </source>
</evidence>
<evidence type="ECO:0000256" key="7">
    <source>
        <dbReference type="ARBA" id="ARBA00023136"/>
    </source>
</evidence>
<dbReference type="InterPro" id="IPR044527">
    <property type="entry name" value="NrtA/CpmA_ABC-bd_dom"/>
</dbReference>
<dbReference type="PROSITE" id="PS51318">
    <property type="entry name" value="TAT"/>
    <property type="match status" value="1"/>
</dbReference>
<dbReference type="Proteomes" id="UP000238937">
    <property type="component" value="Unassembled WGS sequence"/>
</dbReference>
<dbReference type="SUPFAM" id="SSF53850">
    <property type="entry name" value="Periplasmic binding protein-like II"/>
    <property type="match status" value="1"/>
</dbReference>
<keyword evidence="5" id="KW-0732">Signal</keyword>
<evidence type="ECO:0000313" key="9">
    <source>
        <dbReference type="EMBL" id="PSB55103.1"/>
    </source>
</evidence>
<dbReference type="AlphaFoldDB" id="A0A2T1GCH1"/>
<keyword evidence="4" id="KW-0997">Cell inner membrane</keyword>
<organism evidence="9 10">
    <name type="scientific">Chamaesiphon polymorphus CCALA 037</name>
    <dbReference type="NCBI Taxonomy" id="2107692"/>
    <lineage>
        <taxon>Bacteria</taxon>
        <taxon>Bacillati</taxon>
        <taxon>Cyanobacteriota</taxon>
        <taxon>Cyanophyceae</taxon>
        <taxon>Gomontiellales</taxon>
        <taxon>Chamaesiphonaceae</taxon>
        <taxon>Chamaesiphon</taxon>
    </lineage>
</organism>
<keyword evidence="2" id="KW-0813">Transport</keyword>
<sequence length="449" mass="49030">MQHLSRRHFLLAAGAAGSATLLKGCAINPPSPDALSPKAQALTLSSATTPETTSVKLGYIAIAESAPLIIAREKGFFARHGMTDVDVSKQASWGAARDNIEIGSSGGGIDGGQWQMPMPQLISEGIITKGNRKIPMLSLAQLSTQGNGIAIASQHAGKGFDLNVSGAAEYVREMNASGTPFKAAYTFPRVNQDFWIRYWLAAGGIDPNKDINLIAVPAAQTVASMRTGSMDGFSTGDPWPSRILRDRRKFGFLAVLTAQIWPAHPEEYFAMREDWVRKNPKAAKAILKGIMEAQMWCDDPKNRAEMAAILAQRKYFNVPSDLLIGPYTGEYILGADRKTVKDEKLAIRYWKDARGSVSYPYKSHDLWFLTESVRWGFLPQGALGEADRVINAVSGEKYWREAAQELGIASADIPATTSRGIEKFFDGAEFDPEKPKAYLDSLKIKALKA</sequence>
<dbReference type="OrthoDB" id="416209at2"/>
<evidence type="ECO:0000256" key="2">
    <source>
        <dbReference type="ARBA" id="ARBA00022448"/>
    </source>
</evidence>
<dbReference type="GO" id="GO:0006811">
    <property type="term" value="P:monoatomic ion transport"/>
    <property type="evidence" value="ECO:0007669"/>
    <property type="project" value="UniProtKB-KW"/>
</dbReference>
<dbReference type="GO" id="GO:0005886">
    <property type="term" value="C:plasma membrane"/>
    <property type="evidence" value="ECO:0007669"/>
    <property type="project" value="UniProtKB-SubCell"/>
</dbReference>
<comment type="similarity">
    <text evidence="8">Belongs to the CmpA/NrtA family.</text>
</comment>
<accession>A0A2T1GCH1</accession>
<dbReference type="RefSeq" id="WP_106306831.1">
    <property type="nucleotide sequence ID" value="NZ_PVWO01000210.1"/>
</dbReference>
<proteinExistence type="inferred from homology"/>
<evidence type="ECO:0000256" key="1">
    <source>
        <dbReference type="ARBA" id="ARBA00004533"/>
    </source>
</evidence>
<gene>
    <name evidence="9" type="ORF">C7B77_16080</name>
</gene>
<comment type="caution">
    <text evidence="9">The sequence shown here is derived from an EMBL/GenBank/DDBJ whole genome shotgun (WGS) entry which is preliminary data.</text>
</comment>
<dbReference type="PANTHER" id="PTHR30024">
    <property type="entry name" value="ALIPHATIC SULFONATES-BINDING PROTEIN-RELATED"/>
    <property type="match status" value="1"/>
</dbReference>
<comment type="subcellular location">
    <subcellularLocation>
        <location evidence="1">Cell inner membrane</location>
    </subcellularLocation>
</comment>
<keyword evidence="10" id="KW-1185">Reference proteome</keyword>
<keyword evidence="3" id="KW-1003">Cell membrane</keyword>
<evidence type="ECO:0000256" key="8">
    <source>
        <dbReference type="ARBA" id="ARBA00024031"/>
    </source>
</evidence>
<keyword evidence="6" id="KW-0406">Ion transport</keyword>
<evidence type="ECO:0000256" key="6">
    <source>
        <dbReference type="ARBA" id="ARBA00023065"/>
    </source>
</evidence>
<dbReference type="InterPro" id="IPR006311">
    <property type="entry name" value="TAT_signal"/>
</dbReference>
<evidence type="ECO:0000256" key="5">
    <source>
        <dbReference type="ARBA" id="ARBA00022729"/>
    </source>
</evidence>
<dbReference type="PANTHER" id="PTHR30024:SF7">
    <property type="entry name" value="NITRATE_NITRITE BINDING PROTEIN NRTA"/>
    <property type="match status" value="1"/>
</dbReference>
<evidence type="ECO:0000256" key="4">
    <source>
        <dbReference type="ARBA" id="ARBA00022519"/>
    </source>
</evidence>
<dbReference type="CDD" id="cd13553">
    <property type="entry name" value="PBP2_NrtA_CpmA_like"/>
    <property type="match status" value="1"/>
</dbReference>
<protein>
    <submittedName>
        <fullName evidence="9">Bicarbonate-binding protein</fullName>
    </submittedName>
</protein>
<dbReference type="Pfam" id="PF13379">
    <property type="entry name" value="NMT1_2"/>
    <property type="match status" value="1"/>
</dbReference>